<dbReference type="Pfam" id="PF06097">
    <property type="entry name" value="DUF945"/>
    <property type="match status" value="1"/>
</dbReference>
<reference evidence="1 2" key="1">
    <citation type="submission" date="2020-05" db="EMBL/GenBank/DDBJ databases">
        <title>Horizontal transmission and recombination maintain forever young bacterial symbiont genomes.</title>
        <authorList>
            <person name="Russell S.L."/>
            <person name="Pepper-Tunick E."/>
            <person name="Svedberg J."/>
            <person name="Byrne A."/>
            <person name="Ruelas Castillo J."/>
            <person name="Vollmers C."/>
            <person name="Beinart R.A."/>
            <person name="Corbett-Detig R."/>
        </authorList>
    </citation>
    <scope>NUCLEOTIDE SEQUENCE [LARGE SCALE GENOMIC DNA]</scope>
    <source>
        <strain evidence="1">Santa_Monica_outfall</strain>
    </source>
</reference>
<dbReference type="KEGG" id="rev:HUE57_02410"/>
<dbReference type="InterPro" id="IPR010352">
    <property type="entry name" value="DUF945"/>
</dbReference>
<sequence>MGTKSVLAIITLGAAGAAVGLPYYNGMQAEQHFDTLLTRYTTPGVIKLDRLEYQRSLFDASARSQMTLNHQKGTLILELNHKIQHGPTIDSTDAFTITTEATIPADQQYEFKHYFGDQAPLSVISRIAHDGSEATEILSPAFSGSALERPSVAIEWQGVNGTIHQDQQMKQTNADLKAPGLKVSDSEASMEMGEISMLANLNRVRDMVWIGESRIGMDHLKFDFTAPDKPDFRLDKLRIVSNQQAESEKLHTISVAFDADSLTVDDYQLTAPGYAIEIKHLDIDAYVELNRKITEIQAMGIEPEAAVQMMGLTLIGNLPTLLRSSPEISITRMGATTPEGRVNGNLRIAYTGDGNLHLDQPMALLMDLDGDVEFDMPKALVKKAMLQSSKQRIATAAAQQGQEIADDELEALALQGVESQLILFGQQQWIVEQGDSYRSRIEYRKGALTINGQAADILSMLMQQPQQ</sequence>
<protein>
    <submittedName>
        <fullName evidence="1">YdgA family protein</fullName>
    </submittedName>
</protein>
<dbReference type="Proteomes" id="UP000509658">
    <property type="component" value="Chromosome"/>
</dbReference>
<keyword evidence="2" id="KW-1185">Reference proteome</keyword>
<dbReference type="EMBL" id="CP054491">
    <property type="protein sequence ID" value="QKQ25267.1"/>
    <property type="molecule type" value="Genomic_DNA"/>
</dbReference>
<organism evidence="1 2">
    <name type="scientific">Candidatus Reidiella endopervernicosa</name>
    <dbReference type="NCBI Taxonomy" id="2738883"/>
    <lineage>
        <taxon>Bacteria</taxon>
        <taxon>Pseudomonadati</taxon>
        <taxon>Pseudomonadota</taxon>
        <taxon>Gammaproteobacteria</taxon>
        <taxon>Candidatus Reidiella</taxon>
    </lineage>
</organism>
<proteinExistence type="predicted"/>
<name>A0A6N0HSR5_9GAMM</name>
<accession>A0A6N0HSR5</accession>
<dbReference type="RefSeq" id="WP_174672660.1">
    <property type="nucleotide sequence ID" value="NZ_CP054491.1"/>
</dbReference>
<evidence type="ECO:0000313" key="1">
    <source>
        <dbReference type="EMBL" id="QKQ25267.1"/>
    </source>
</evidence>
<dbReference type="AlphaFoldDB" id="A0A6N0HSR5"/>
<gene>
    <name evidence="1" type="ORF">HUE57_02410</name>
</gene>
<evidence type="ECO:0000313" key="2">
    <source>
        <dbReference type="Proteomes" id="UP000509658"/>
    </source>
</evidence>